<accession>A0A2P5DEJ0</accession>
<sequence>MNGIPLIFAKIGGFLIFIEVQHALVFIEIWWVFDLCRDRQTFDRRQDLTGVMEAKPSFMVVIYIVKERVIEYVRGKKKWR</sequence>
<feature type="transmembrane region" description="Helical" evidence="1">
    <location>
        <begin position="12"/>
        <end position="33"/>
    </location>
</feature>
<keyword evidence="1" id="KW-1133">Transmembrane helix</keyword>
<evidence type="ECO:0000313" key="2">
    <source>
        <dbReference type="EMBL" id="PON71704.1"/>
    </source>
</evidence>
<dbReference type="OrthoDB" id="10400289at2759"/>
<evidence type="ECO:0008006" key="4">
    <source>
        <dbReference type="Google" id="ProtNLM"/>
    </source>
</evidence>
<reference evidence="3" key="1">
    <citation type="submission" date="2016-06" db="EMBL/GenBank/DDBJ databases">
        <title>Parallel loss of symbiosis genes in relatives of nitrogen-fixing non-legume Parasponia.</title>
        <authorList>
            <person name="Van Velzen R."/>
            <person name="Holmer R."/>
            <person name="Bu F."/>
            <person name="Rutten L."/>
            <person name="Van Zeijl A."/>
            <person name="Liu W."/>
            <person name="Santuari L."/>
            <person name="Cao Q."/>
            <person name="Sharma T."/>
            <person name="Shen D."/>
            <person name="Roswanjaya Y."/>
            <person name="Wardhani T."/>
            <person name="Kalhor M.S."/>
            <person name="Jansen J."/>
            <person name="Van den Hoogen J."/>
            <person name="Gungor B."/>
            <person name="Hartog M."/>
            <person name="Hontelez J."/>
            <person name="Verver J."/>
            <person name="Yang W.-C."/>
            <person name="Schijlen E."/>
            <person name="Repin R."/>
            <person name="Schilthuizen M."/>
            <person name="Schranz E."/>
            <person name="Heidstra R."/>
            <person name="Miyata K."/>
            <person name="Fedorova E."/>
            <person name="Kohlen W."/>
            <person name="Bisseling T."/>
            <person name="Smit S."/>
            <person name="Geurts R."/>
        </authorList>
    </citation>
    <scope>NUCLEOTIDE SEQUENCE [LARGE SCALE GENOMIC DNA]</scope>
    <source>
        <strain evidence="3">cv. WU1-14</strain>
    </source>
</reference>
<gene>
    <name evidence="2" type="ORF">PanWU01x14_071590</name>
</gene>
<dbReference type="Proteomes" id="UP000237105">
    <property type="component" value="Unassembled WGS sequence"/>
</dbReference>
<evidence type="ECO:0000313" key="3">
    <source>
        <dbReference type="Proteomes" id="UP000237105"/>
    </source>
</evidence>
<evidence type="ECO:0000256" key="1">
    <source>
        <dbReference type="SAM" id="Phobius"/>
    </source>
</evidence>
<keyword evidence="3" id="KW-1185">Reference proteome</keyword>
<comment type="caution">
    <text evidence="2">The sequence shown here is derived from an EMBL/GenBank/DDBJ whole genome shotgun (WGS) entry which is preliminary data.</text>
</comment>
<dbReference type="EMBL" id="JXTB01000043">
    <property type="protein sequence ID" value="PON71704.1"/>
    <property type="molecule type" value="Genomic_DNA"/>
</dbReference>
<name>A0A2P5DEJ0_PARAD</name>
<organism evidence="2 3">
    <name type="scientific">Parasponia andersonii</name>
    <name type="common">Sponia andersonii</name>
    <dbReference type="NCBI Taxonomy" id="3476"/>
    <lineage>
        <taxon>Eukaryota</taxon>
        <taxon>Viridiplantae</taxon>
        <taxon>Streptophyta</taxon>
        <taxon>Embryophyta</taxon>
        <taxon>Tracheophyta</taxon>
        <taxon>Spermatophyta</taxon>
        <taxon>Magnoliopsida</taxon>
        <taxon>eudicotyledons</taxon>
        <taxon>Gunneridae</taxon>
        <taxon>Pentapetalae</taxon>
        <taxon>rosids</taxon>
        <taxon>fabids</taxon>
        <taxon>Rosales</taxon>
        <taxon>Cannabaceae</taxon>
        <taxon>Parasponia</taxon>
    </lineage>
</organism>
<keyword evidence="1" id="KW-0472">Membrane</keyword>
<dbReference type="AlphaFoldDB" id="A0A2P5DEJ0"/>
<proteinExistence type="predicted"/>
<protein>
    <recommendedName>
        <fullName evidence="4">Transmembrane protein</fullName>
    </recommendedName>
</protein>
<keyword evidence="1" id="KW-0812">Transmembrane</keyword>